<accession>A0A3E2HJ96</accession>
<dbReference type="Proteomes" id="UP000258309">
    <property type="component" value="Unassembled WGS sequence"/>
</dbReference>
<dbReference type="AlphaFoldDB" id="A0A3E2HJ96"/>
<dbReference type="STRING" id="5539.A0A3E2HJ96"/>
<proteinExistence type="inferred from homology"/>
<dbReference type="OMA" id="LYICFDE"/>
<reference evidence="2 3" key="1">
    <citation type="submission" date="2018-05" db="EMBL/GenBank/DDBJ databases">
        <title>Draft genome sequence of Scytalidium lignicola DSM 105466, a ubiquitous saprotrophic fungus.</title>
        <authorList>
            <person name="Buettner E."/>
            <person name="Gebauer A.M."/>
            <person name="Hofrichter M."/>
            <person name="Liers C."/>
            <person name="Kellner H."/>
        </authorList>
    </citation>
    <scope>NUCLEOTIDE SEQUENCE [LARGE SCALE GENOMIC DNA]</scope>
    <source>
        <strain evidence="2 3">DSM 105466</strain>
    </source>
</reference>
<gene>
    <name evidence="2" type="ORF">B7463_g3103</name>
</gene>
<feature type="non-terminal residue" evidence="2">
    <location>
        <position position="1"/>
    </location>
</feature>
<dbReference type="InterPro" id="IPR038595">
    <property type="entry name" value="LOR_sf"/>
</dbReference>
<feature type="non-terminal residue" evidence="2">
    <location>
        <position position="118"/>
    </location>
</feature>
<evidence type="ECO:0000313" key="2">
    <source>
        <dbReference type="EMBL" id="RFU33242.1"/>
    </source>
</evidence>
<organism evidence="2 3">
    <name type="scientific">Scytalidium lignicola</name>
    <name type="common">Hyphomycete</name>
    <dbReference type="NCBI Taxonomy" id="5539"/>
    <lineage>
        <taxon>Eukaryota</taxon>
        <taxon>Fungi</taxon>
        <taxon>Dikarya</taxon>
        <taxon>Ascomycota</taxon>
        <taxon>Pezizomycotina</taxon>
        <taxon>Leotiomycetes</taxon>
        <taxon>Leotiomycetes incertae sedis</taxon>
        <taxon>Scytalidium</taxon>
    </lineage>
</organism>
<dbReference type="InterPro" id="IPR025659">
    <property type="entry name" value="Tubby-like_C"/>
</dbReference>
<protein>
    <recommendedName>
        <fullName evidence="4">Tubby C-terminal domain-containing protein</fullName>
    </recommendedName>
</protein>
<dbReference type="SUPFAM" id="SSF54518">
    <property type="entry name" value="Tubby C-terminal domain-like"/>
    <property type="match status" value="1"/>
</dbReference>
<comment type="similarity">
    <text evidence="1">Belongs to the LOR family.</text>
</comment>
<evidence type="ECO:0000313" key="3">
    <source>
        <dbReference type="Proteomes" id="UP000258309"/>
    </source>
</evidence>
<dbReference type="Pfam" id="PF04525">
    <property type="entry name" value="LOR"/>
    <property type="match status" value="1"/>
</dbReference>
<comment type="caution">
    <text evidence="2">The sequence shown here is derived from an EMBL/GenBank/DDBJ whole genome shotgun (WGS) entry which is preliminary data.</text>
</comment>
<dbReference type="InterPro" id="IPR007612">
    <property type="entry name" value="LOR"/>
</dbReference>
<keyword evidence="3" id="KW-1185">Reference proteome</keyword>
<dbReference type="Gene3D" id="2.40.160.200">
    <property type="entry name" value="LURP1-related"/>
    <property type="match status" value="1"/>
</dbReference>
<sequence>MAVTKTFYAQDPNGTEFLEVRSKWHFGGTKMVATFLNTSTCKRTELVVKGDWFNRNATITLGNVVVAQISRKKSLFSAQQSYFVTVVPNVDLSLVAAICISLDEKDKDERSSTNAVIV</sequence>
<evidence type="ECO:0000256" key="1">
    <source>
        <dbReference type="ARBA" id="ARBA00005437"/>
    </source>
</evidence>
<evidence type="ECO:0008006" key="4">
    <source>
        <dbReference type="Google" id="ProtNLM"/>
    </source>
</evidence>
<name>A0A3E2HJ96_SCYLI</name>
<dbReference type="OrthoDB" id="97518at2759"/>
<dbReference type="EMBL" id="NCSJ02000039">
    <property type="protein sequence ID" value="RFU33242.1"/>
    <property type="molecule type" value="Genomic_DNA"/>
</dbReference>